<dbReference type="RefSeq" id="WP_078760801.1">
    <property type="nucleotide sequence ID" value="NZ_FUWS01000003.1"/>
</dbReference>
<dbReference type="GO" id="GO:0046688">
    <property type="term" value="P:response to copper ion"/>
    <property type="evidence" value="ECO:0007669"/>
    <property type="project" value="InterPro"/>
</dbReference>
<accession>A0A1T4NF50</accession>
<keyword evidence="6" id="KW-1133">Transmembrane helix</keyword>
<feature type="domain" description="CopC" evidence="7">
    <location>
        <begin position="38"/>
        <end position="131"/>
    </location>
</feature>
<protein>
    <recommendedName>
        <fullName evidence="7">CopC domain-containing protein</fullName>
    </recommendedName>
</protein>
<dbReference type="Gene3D" id="2.60.40.1220">
    <property type="match status" value="1"/>
</dbReference>
<dbReference type="GO" id="GO:0030313">
    <property type="term" value="C:cell envelope"/>
    <property type="evidence" value="ECO:0007669"/>
    <property type="project" value="UniProtKB-SubCell"/>
</dbReference>
<dbReference type="Pfam" id="PF04234">
    <property type="entry name" value="CopC"/>
    <property type="match status" value="1"/>
</dbReference>
<evidence type="ECO:0000256" key="3">
    <source>
        <dbReference type="ARBA" id="ARBA00022729"/>
    </source>
</evidence>
<evidence type="ECO:0000256" key="1">
    <source>
        <dbReference type="ARBA" id="ARBA00004196"/>
    </source>
</evidence>
<dbReference type="GO" id="GO:0005886">
    <property type="term" value="C:plasma membrane"/>
    <property type="evidence" value="ECO:0007669"/>
    <property type="project" value="TreeGrafter"/>
</dbReference>
<dbReference type="InterPro" id="IPR014756">
    <property type="entry name" value="Ig_E-set"/>
</dbReference>
<evidence type="ECO:0000259" key="7">
    <source>
        <dbReference type="Pfam" id="PF04234"/>
    </source>
</evidence>
<evidence type="ECO:0000256" key="2">
    <source>
        <dbReference type="ARBA" id="ARBA00022723"/>
    </source>
</evidence>
<keyword evidence="9" id="KW-1185">Reference proteome</keyword>
<dbReference type="SUPFAM" id="SSF81296">
    <property type="entry name" value="E set domains"/>
    <property type="match status" value="1"/>
</dbReference>
<feature type="transmembrane region" description="Helical" evidence="6">
    <location>
        <begin position="171"/>
        <end position="193"/>
    </location>
</feature>
<proteinExistence type="predicted"/>
<dbReference type="InterPro" id="IPR014755">
    <property type="entry name" value="Cu-Rt/internalin_Ig-like"/>
</dbReference>
<dbReference type="STRING" id="1122192.SAMN02745673_01421"/>
<comment type="subcellular location">
    <subcellularLocation>
        <location evidence="1">Cell envelope</location>
    </subcellularLocation>
</comment>
<dbReference type="OrthoDB" id="5242236at2"/>
<evidence type="ECO:0000313" key="9">
    <source>
        <dbReference type="Proteomes" id="UP000190637"/>
    </source>
</evidence>
<feature type="compositionally biased region" description="Low complexity" evidence="5">
    <location>
        <begin position="146"/>
        <end position="162"/>
    </location>
</feature>
<dbReference type="AlphaFoldDB" id="A0A1T4NF50"/>
<evidence type="ECO:0000256" key="5">
    <source>
        <dbReference type="SAM" id="MobiDB-lite"/>
    </source>
</evidence>
<name>A0A1T4NF50_9ACTN</name>
<keyword evidence="4" id="KW-0186">Copper</keyword>
<gene>
    <name evidence="8" type="ORF">SAMN02745673_01421</name>
</gene>
<keyword evidence="2" id="KW-0479">Metal-binding</keyword>
<keyword evidence="6" id="KW-0472">Membrane</keyword>
<dbReference type="PANTHER" id="PTHR34820:SF4">
    <property type="entry name" value="INNER MEMBRANE PROTEIN YEBZ"/>
    <property type="match status" value="1"/>
</dbReference>
<dbReference type="GO" id="GO:0006825">
    <property type="term" value="P:copper ion transport"/>
    <property type="evidence" value="ECO:0007669"/>
    <property type="project" value="InterPro"/>
</dbReference>
<keyword evidence="3" id="KW-0732">Signal</keyword>
<dbReference type="PANTHER" id="PTHR34820">
    <property type="entry name" value="INNER MEMBRANE PROTEIN YEBZ"/>
    <property type="match status" value="1"/>
</dbReference>
<feature type="region of interest" description="Disordered" evidence="5">
    <location>
        <begin position="131"/>
        <end position="164"/>
    </location>
</feature>
<evidence type="ECO:0000256" key="6">
    <source>
        <dbReference type="SAM" id="Phobius"/>
    </source>
</evidence>
<keyword evidence="6" id="KW-0812">Transmembrane</keyword>
<evidence type="ECO:0000313" key="8">
    <source>
        <dbReference type="EMBL" id="SJZ77971.1"/>
    </source>
</evidence>
<dbReference type="InterPro" id="IPR007348">
    <property type="entry name" value="CopC_dom"/>
</dbReference>
<dbReference type="EMBL" id="FUWS01000003">
    <property type="protein sequence ID" value="SJZ77971.1"/>
    <property type="molecule type" value="Genomic_DNA"/>
</dbReference>
<evidence type="ECO:0000256" key="4">
    <source>
        <dbReference type="ARBA" id="ARBA00023008"/>
    </source>
</evidence>
<dbReference type="GO" id="GO:0042597">
    <property type="term" value="C:periplasmic space"/>
    <property type="evidence" value="ECO:0007669"/>
    <property type="project" value="InterPro"/>
</dbReference>
<sequence>MSGTGRKPGGGRPSRHAAIALVVALVALVLPAPPAFAHSRLLSSTPADGAHLATSPETVRLSFSDGLLEVGAAVTVLDGDSRPAQTGEIRIDGAELTLPLPVELRDGGYAVRWRVVSADGHPVSGSLTFTVGDPTASPPALAGGQTTAEPSASPAATGAPAPAQSPPPLRVLALGGLGAVAGVAVYLAVLLPLRARRPIRRGNH</sequence>
<organism evidence="8 9">
    <name type="scientific">Marinactinospora thermotolerans DSM 45154</name>
    <dbReference type="NCBI Taxonomy" id="1122192"/>
    <lineage>
        <taxon>Bacteria</taxon>
        <taxon>Bacillati</taxon>
        <taxon>Actinomycetota</taxon>
        <taxon>Actinomycetes</taxon>
        <taxon>Streptosporangiales</taxon>
        <taxon>Nocardiopsidaceae</taxon>
        <taxon>Marinactinospora</taxon>
    </lineage>
</organism>
<dbReference type="GO" id="GO:0005507">
    <property type="term" value="F:copper ion binding"/>
    <property type="evidence" value="ECO:0007669"/>
    <property type="project" value="InterPro"/>
</dbReference>
<dbReference type="Proteomes" id="UP000190637">
    <property type="component" value="Unassembled WGS sequence"/>
</dbReference>
<dbReference type="InterPro" id="IPR032694">
    <property type="entry name" value="CopC/D"/>
</dbReference>
<reference evidence="8 9" key="1">
    <citation type="submission" date="2017-02" db="EMBL/GenBank/DDBJ databases">
        <authorList>
            <person name="Peterson S.W."/>
        </authorList>
    </citation>
    <scope>NUCLEOTIDE SEQUENCE [LARGE SCALE GENOMIC DNA]</scope>
    <source>
        <strain evidence="8 9">DSM 45154</strain>
    </source>
</reference>